<keyword evidence="5" id="KW-0460">Magnesium</keyword>
<dbReference type="EC" id="2.7.7.49" evidence="1"/>
<dbReference type="RefSeq" id="WP_160224608.1">
    <property type="nucleotide sequence ID" value="NZ_CP029149.1"/>
</dbReference>
<comment type="catalytic activity">
    <reaction evidence="9">
        <text>DNA(n) + a 2'-deoxyribonucleoside 5'-triphosphate = DNA(n+1) + diphosphate</text>
        <dbReference type="Rhea" id="RHEA:22508"/>
        <dbReference type="Rhea" id="RHEA-COMP:17339"/>
        <dbReference type="Rhea" id="RHEA-COMP:17340"/>
        <dbReference type="ChEBI" id="CHEBI:33019"/>
        <dbReference type="ChEBI" id="CHEBI:61560"/>
        <dbReference type="ChEBI" id="CHEBI:173112"/>
        <dbReference type="EC" id="2.7.7.49"/>
    </reaction>
</comment>
<reference evidence="10 11" key="1">
    <citation type="submission" date="2018-04" db="EMBL/GenBank/DDBJ databases">
        <title>Characteristic and Complete Genome Sequencing of A Novel Member of Infective Endocarditis Causative Bacteria: Bergeyella cardium QL-PH.</title>
        <authorList>
            <person name="Pan H."/>
            <person name="Sun E."/>
            <person name="Zhang Y."/>
        </authorList>
    </citation>
    <scope>NUCLEOTIDE SEQUENCE [LARGE SCALE GENOMIC DNA]</scope>
    <source>
        <strain evidence="10 11">HPQL</strain>
    </source>
</reference>
<keyword evidence="3" id="KW-0548">Nucleotidyltransferase</keyword>
<evidence type="ECO:0000256" key="3">
    <source>
        <dbReference type="ARBA" id="ARBA00022695"/>
    </source>
</evidence>
<evidence type="ECO:0000256" key="2">
    <source>
        <dbReference type="ARBA" id="ARBA00022679"/>
    </source>
</evidence>
<dbReference type="PRINTS" id="PR00866">
    <property type="entry name" value="RNADNAPOLMS"/>
</dbReference>
<dbReference type="EMBL" id="CP029149">
    <property type="protein sequence ID" value="QHN65949.1"/>
    <property type="molecule type" value="Genomic_DNA"/>
</dbReference>
<dbReference type="GO" id="GO:0046872">
    <property type="term" value="F:metal ion binding"/>
    <property type="evidence" value="ECO:0007669"/>
    <property type="project" value="UniProtKB-KW"/>
</dbReference>
<dbReference type="InterPro" id="IPR043502">
    <property type="entry name" value="DNA/RNA_pol_sf"/>
</dbReference>
<dbReference type="OrthoDB" id="9780724at2"/>
<evidence type="ECO:0000256" key="7">
    <source>
        <dbReference type="ARBA" id="ARBA00023118"/>
    </source>
</evidence>
<keyword evidence="4" id="KW-0479">Metal-binding</keyword>
<dbReference type="CDD" id="cd03487">
    <property type="entry name" value="RT_Bac_retron_II"/>
    <property type="match status" value="1"/>
</dbReference>
<keyword evidence="2" id="KW-0808">Transferase</keyword>
<dbReference type="GO" id="GO:0003964">
    <property type="term" value="F:RNA-directed DNA polymerase activity"/>
    <property type="evidence" value="ECO:0007669"/>
    <property type="project" value="UniProtKB-KW"/>
</dbReference>
<evidence type="ECO:0000256" key="4">
    <source>
        <dbReference type="ARBA" id="ARBA00022723"/>
    </source>
</evidence>
<name>A0A6P1QVW9_9FLAO</name>
<dbReference type="PROSITE" id="PS50878">
    <property type="entry name" value="RT_POL"/>
    <property type="match status" value="1"/>
</dbReference>
<keyword evidence="6" id="KW-0695">RNA-directed DNA polymerase</keyword>
<dbReference type="InterPro" id="IPR000477">
    <property type="entry name" value="RT_dom"/>
</dbReference>
<evidence type="ECO:0000256" key="8">
    <source>
        <dbReference type="ARBA" id="ARBA00034120"/>
    </source>
</evidence>
<dbReference type="PANTHER" id="PTHR34047:SF7">
    <property type="entry name" value="RNA-DIRECTED DNA POLYMERASE"/>
    <property type="match status" value="1"/>
</dbReference>
<dbReference type="SUPFAM" id="SSF56672">
    <property type="entry name" value="DNA/RNA polymerases"/>
    <property type="match status" value="1"/>
</dbReference>
<keyword evidence="7" id="KW-0051">Antiviral defense</keyword>
<dbReference type="Pfam" id="PF00078">
    <property type="entry name" value="RVT_1"/>
    <property type="match status" value="1"/>
</dbReference>
<dbReference type="GO" id="GO:0051607">
    <property type="term" value="P:defense response to virus"/>
    <property type="evidence" value="ECO:0007669"/>
    <property type="project" value="UniProtKB-KW"/>
</dbReference>
<dbReference type="KEGG" id="bcad:DBX24_08680"/>
<dbReference type="AlphaFoldDB" id="A0A6P1QVW9"/>
<evidence type="ECO:0000313" key="11">
    <source>
        <dbReference type="Proteomes" id="UP000464318"/>
    </source>
</evidence>
<accession>A0A6P1QVW9</accession>
<sequence length="361" mass="41863">MTSPSNKTIEDYSAEYQNEINAYQSVLNKNNLPVIYSLNHLCLMAEVNFEKIKIICDSNRQDSYKRFKLRKKRGGFRVIQTPQDELKYLQRWILENILNKKSSHNACKGFDPNTSIKLNAEKHLGQDGILKIDLLRFYDSINEKRVYGLFKSLGYHPNLSVSLAKICTIVPDNTFLCSFKKKERHLKQKIQRQSNLGVVPQGAPSSPKISNLIAISLDNRLQKLANKHDLNYTRYADDLTFSGKIEILSKIKKAIYRIIKEENLYPNYSKTKILKRGNPFFVTGLSVHNNIVTVPKKKKLEIEHHLHHCIKNGVQSHLITSKITNRNFKDWLLGNIAFVNSVEKELGEKYFKQFNEIQWPI</sequence>
<comment type="similarity">
    <text evidence="8">Belongs to the bacterial reverse transcriptase family.</text>
</comment>
<protein>
    <recommendedName>
        <fullName evidence="1">RNA-directed DNA polymerase</fullName>
        <ecNumber evidence="1">2.7.7.49</ecNumber>
    </recommendedName>
</protein>
<evidence type="ECO:0000313" key="10">
    <source>
        <dbReference type="EMBL" id="QHN65949.1"/>
    </source>
</evidence>
<dbReference type="InterPro" id="IPR000123">
    <property type="entry name" value="Reverse_transcriptase_msDNA"/>
</dbReference>
<dbReference type="Proteomes" id="UP000464318">
    <property type="component" value="Chromosome"/>
</dbReference>
<dbReference type="InterPro" id="IPR051083">
    <property type="entry name" value="GrpII_Intron_Splice-Mob/Def"/>
</dbReference>
<organism evidence="10 11">
    <name type="scientific">Bergeyella cardium</name>
    <dbReference type="NCBI Taxonomy" id="1585976"/>
    <lineage>
        <taxon>Bacteria</taxon>
        <taxon>Pseudomonadati</taxon>
        <taxon>Bacteroidota</taxon>
        <taxon>Flavobacteriia</taxon>
        <taxon>Flavobacteriales</taxon>
        <taxon>Weeksellaceae</taxon>
        <taxon>Bergeyella</taxon>
    </lineage>
</organism>
<evidence type="ECO:0000256" key="9">
    <source>
        <dbReference type="ARBA" id="ARBA00048173"/>
    </source>
</evidence>
<dbReference type="GO" id="GO:0003723">
    <property type="term" value="F:RNA binding"/>
    <property type="evidence" value="ECO:0007669"/>
    <property type="project" value="InterPro"/>
</dbReference>
<keyword evidence="11" id="KW-1185">Reference proteome</keyword>
<evidence type="ECO:0000256" key="5">
    <source>
        <dbReference type="ARBA" id="ARBA00022842"/>
    </source>
</evidence>
<dbReference type="PANTHER" id="PTHR34047">
    <property type="entry name" value="NUCLEAR INTRON MATURASE 1, MITOCHONDRIAL-RELATED"/>
    <property type="match status" value="1"/>
</dbReference>
<proteinExistence type="inferred from homology"/>
<evidence type="ECO:0000256" key="6">
    <source>
        <dbReference type="ARBA" id="ARBA00022918"/>
    </source>
</evidence>
<gene>
    <name evidence="10" type="ORF">DBX24_08680</name>
</gene>
<evidence type="ECO:0000256" key="1">
    <source>
        <dbReference type="ARBA" id="ARBA00012493"/>
    </source>
</evidence>